<keyword evidence="1" id="KW-0812">Transmembrane</keyword>
<keyword evidence="3" id="KW-1185">Reference proteome</keyword>
<gene>
    <name evidence="2" type="ORF">IV81_GL000867</name>
</gene>
<dbReference type="RefSeq" id="WP_057804059.1">
    <property type="nucleotide sequence ID" value="NZ_JQBX01000020.1"/>
</dbReference>
<protein>
    <submittedName>
        <fullName evidence="2">Uncharacterized protein</fullName>
    </submittedName>
</protein>
<keyword evidence="1" id="KW-0472">Membrane</keyword>
<reference evidence="2 3" key="1">
    <citation type="journal article" date="2015" name="Genome Announc.">
        <title>Expanding the biotechnology potential of lactobacilli through comparative genomics of 213 strains and associated genera.</title>
        <authorList>
            <person name="Sun Z."/>
            <person name="Harris H.M."/>
            <person name="McCann A."/>
            <person name="Guo C."/>
            <person name="Argimon S."/>
            <person name="Zhang W."/>
            <person name="Yang X."/>
            <person name="Jeffery I.B."/>
            <person name="Cooney J.C."/>
            <person name="Kagawa T.F."/>
            <person name="Liu W."/>
            <person name="Song Y."/>
            <person name="Salvetti E."/>
            <person name="Wrobel A."/>
            <person name="Rasinkangas P."/>
            <person name="Parkhill J."/>
            <person name="Rea M.C."/>
            <person name="O'Sullivan O."/>
            <person name="Ritari J."/>
            <person name="Douillard F.P."/>
            <person name="Paul Ross R."/>
            <person name="Yang R."/>
            <person name="Briner A.E."/>
            <person name="Felis G.E."/>
            <person name="de Vos W.M."/>
            <person name="Barrangou R."/>
            <person name="Klaenhammer T.R."/>
            <person name="Caufield P.W."/>
            <person name="Cui Y."/>
            <person name="Zhang H."/>
            <person name="O'Toole P.W."/>
        </authorList>
    </citation>
    <scope>NUCLEOTIDE SEQUENCE [LARGE SCALE GENOMIC DNA]</scope>
    <source>
        <strain evidence="2 3">DSM 18001</strain>
    </source>
</reference>
<comment type="caution">
    <text evidence="2">The sequence shown here is derived from an EMBL/GenBank/DDBJ whole genome shotgun (WGS) entry which is preliminary data.</text>
</comment>
<feature type="transmembrane region" description="Helical" evidence="1">
    <location>
        <begin position="6"/>
        <end position="25"/>
    </location>
</feature>
<evidence type="ECO:0000313" key="2">
    <source>
        <dbReference type="EMBL" id="KRN93238.1"/>
    </source>
</evidence>
<dbReference type="AlphaFoldDB" id="A0A0R2KZY5"/>
<sequence>MNANTKKWGIIGIIAAVALVAIFLMTRPSHLSGRYVANTGSALVFKGNKFEDFENGEIAHKGTYEIKDDELKLSFSDGNGTITAKLAKDNQTFDLESTGNAIADLFASNIKYTKK</sequence>
<accession>A0A0R2KZY5</accession>
<evidence type="ECO:0000313" key="3">
    <source>
        <dbReference type="Proteomes" id="UP000051859"/>
    </source>
</evidence>
<dbReference type="EMBL" id="JQBX01000020">
    <property type="protein sequence ID" value="KRN93238.1"/>
    <property type="molecule type" value="Genomic_DNA"/>
</dbReference>
<name>A0A0R2KZY5_9LACO</name>
<dbReference type="Proteomes" id="UP000051859">
    <property type="component" value="Unassembled WGS sequence"/>
</dbReference>
<keyword evidence="1" id="KW-1133">Transmembrane helix</keyword>
<proteinExistence type="predicted"/>
<dbReference type="PATRIC" id="fig|331679.3.peg.871"/>
<dbReference type="STRING" id="331679.IV81_GL000867"/>
<evidence type="ECO:0000256" key="1">
    <source>
        <dbReference type="SAM" id="Phobius"/>
    </source>
</evidence>
<organism evidence="2 3">
    <name type="scientific">Pediococcus stilesii</name>
    <dbReference type="NCBI Taxonomy" id="331679"/>
    <lineage>
        <taxon>Bacteria</taxon>
        <taxon>Bacillati</taxon>
        <taxon>Bacillota</taxon>
        <taxon>Bacilli</taxon>
        <taxon>Lactobacillales</taxon>
        <taxon>Lactobacillaceae</taxon>
        <taxon>Pediococcus</taxon>
    </lineage>
</organism>